<protein>
    <submittedName>
        <fullName evidence="1">Uncharacterized protein</fullName>
    </submittedName>
</protein>
<sequence length="36" mass="4276">MQYRYGMAARLWHNGVNGDLHEHSVSIFNVHRSDNY</sequence>
<accession>W9P6V6</accession>
<organism evidence="1">
    <name type="scientific">Fusarium oxysporum f. sp. pisi HDV247</name>
    <dbReference type="NCBI Taxonomy" id="1080344"/>
    <lineage>
        <taxon>Eukaryota</taxon>
        <taxon>Fungi</taxon>
        <taxon>Dikarya</taxon>
        <taxon>Ascomycota</taxon>
        <taxon>Pezizomycotina</taxon>
        <taxon>Sordariomycetes</taxon>
        <taxon>Hypocreomycetidae</taxon>
        <taxon>Hypocreales</taxon>
        <taxon>Nectriaceae</taxon>
        <taxon>Fusarium</taxon>
        <taxon>Fusarium oxysporum species complex</taxon>
    </lineage>
</organism>
<name>W9P6V6_FUSOX</name>
<reference evidence="1" key="1">
    <citation type="submission" date="2011-10" db="EMBL/GenBank/DDBJ databases">
        <title>The Genome Sequence of Fusarium oxysporum HDV247.</title>
        <authorList>
            <consortium name="The Broad Institute Genome Sequencing Platform"/>
            <person name="Ma L.-J."/>
            <person name="Gale L.R."/>
            <person name="Schwartz D.C."/>
            <person name="Zhou S."/>
            <person name="Corby-Kistler H."/>
            <person name="Young S.K."/>
            <person name="Zeng Q."/>
            <person name="Gargeya S."/>
            <person name="Fitzgerald M."/>
            <person name="Haas B."/>
            <person name="Abouelleil A."/>
            <person name="Alvarado L."/>
            <person name="Arachchi H.M."/>
            <person name="Berlin A."/>
            <person name="Brown A."/>
            <person name="Chapman S.B."/>
            <person name="Chen Z."/>
            <person name="Dunbar C."/>
            <person name="Freedman E."/>
            <person name="Gearin G."/>
            <person name="Goldberg J."/>
            <person name="Griggs A."/>
            <person name="Gujja S."/>
            <person name="Heiman D."/>
            <person name="Howarth C."/>
            <person name="Larson L."/>
            <person name="Lui A."/>
            <person name="MacDonald P.J.P."/>
            <person name="Montmayeur A."/>
            <person name="Murphy C."/>
            <person name="Neiman D."/>
            <person name="Pearson M."/>
            <person name="Priest M."/>
            <person name="Roberts A."/>
            <person name="Saif S."/>
            <person name="Shea T."/>
            <person name="Shenoy N."/>
            <person name="Sisk P."/>
            <person name="Stolte C."/>
            <person name="Sykes S."/>
            <person name="Wortman J."/>
            <person name="Nusbaum C."/>
            <person name="Birren B."/>
        </authorList>
    </citation>
    <scope>NUCLEOTIDE SEQUENCE [LARGE SCALE GENOMIC DNA]</scope>
    <source>
        <strain evidence="1">HDV247</strain>
    </source>
</reference>
<dbReference type="EMBL" id="JH650973">
    <property type="protein sequence ID" value="EXA40859.1"/>
    <property type="molecule type" value="Genomic_DNA"/>
</dbReference>
<reference evidence="1" key="2">
    <citation type="submission" date="2012-05" db="EMBL/GenBank/DDBJ databases">
        <title>Annotation of the Genome Sequence of Fusarium oxysporum HDV247.</title>
        <authorList>
            <consortium name="The Broad Institute Genomics Platform"/>
            <person name="Ma L.-J."/>
            <person name="Corby-Kistler H."/>
            <person name="Broz K."/>
            <person name="Gale L.R."/>
            <person name="Jonkers W."/>
            <person name="O'Donnell K."/>
            <person name="Ploetz R."/>
            <person name="Steinberg C."/>
            <person name="Schwartz D.C."/>
            <person name="VanEtten H."/>
            <person name="Zhou S."/>
            <person name="Young S.K."/>
            <person name="Zeng Q."/>
            <person name="Gargeya S."/>
            <person name="Fitzgerald M."/>
            <person name="Abouelleil A."/>
            <person name="Alvarado L."/>
            <person name="Chapman S.B."/>
            <person name="Gainer-Dewar J."/>
            <person name="Goldberg J."/>
            <person name="Griggs A."/>
            <person name="Gujja S."/>
            <person name="Hansen M."/>
            <person name="Howarth C."/>
            <person name="Imamovic A."/>
            <person name="Ireland A."/>
            <person name="Larimer J."/>
            <person name="McCowan C."/>
            <person name="Murphy C."/>
            <person name="Pearson M."/>
            <person name="Poon T.W."/>
            <person name="Priest M."/>
            <person name="Roberts A."/>
            <person name="Saif S."/>
            <person name="Shea T."/>
            <person name="Sykes S."/>
            <person name="Wortman J."/>
            <person name="Nusbaum C."/>
            <person name="Birren B."/>
        </authorList>
    </citation>
    <scope>NUCLEOTIDE SEQUENCE</scope>
    <source>
        <strain evidence="1">HDV247</strain>
    </source>
</reference>
<evidence type="ECO:0000313" key="1">
    <source>
        <dbReference type="EMBL" id="EXA40859.1"/>
    </source>
</evidence>
<dbReference type="HOGENOM" id="CLU_3359706_0_0_1"/>
<gene>
    <name evidence="1" type="ORF">FOVG_09527</name>
</gene>
<dbReference type="Proteomes" id="UP000030751">
    <property type="component" value="Unassembled WGS sequence"/>
</dbReference>
<proteinExistence type="predicted"/>
<dbReference type="AlphaFoldDB" id="W9P6V6"/>